<evidence type="ECO:0000256" key="4">
    <source>
        <dbReference type="ARBA" id="ARBA00022801"/>
    </source>
</evidence>
<sequence length="356" mass="39255">MDLFLAAALILVSLVSSSYATEIINIPLSSFKDLERRHKRHVGNFQKFRLGAAPADIAINSFKVGGLYSFQRQKNHKQYNSTLSRTYTDDGESFSITYGIGTAAGYLSEDCVMVAGLSVKDQIFGEAIDVSDNFEDSYADGILGMGFRTISAAQQLTVFDNMVEQKVVPAPIFSFYLKSQRSESGGSGSVLTLGGTNPQHYTGNFTFVDVTEPTFWQFKLDSVNIAKGAGTFCKHGCNAIVDSGTSLIVGPIKETNQLNRLLGGRPVPFPPGLFEFDCQKINNMPDVEFTVNGKTLSFSSKEYVIKLHMVCLSSFSGTKYPPEKEPSWIIGTPFMQAYYTQFDKENNRIGFAKARH</sequence>
<dbReference type="PROSITE" id="PS00141">
    <property type="entry name" value="ASP_PROTEASE"/>
    <property type="match status" value="1"/>
</dbReference>
<keyword evidence="12" id="KW-1185">Reference proteome</keyword>
<dbReference type="SUPFAM" id="SSF50630">
    <property type="entry name" value="Acid proteases"/>
    <property type="match status" value="1"/>
</dbReference>
<dbReference type="InterPro" id="IPR021109">
    <property type="entry name" value="Peptidase_aspartic_dom_sf"/>
</dbReference>
<dbReference type="Pfam" id="PF00026">
    <property type="entry name" value="Asp"/>
    <property type="match status" value="1"/>
</dbReference>
<dbReference type="EMBL" id="BLXT01000055">
    <property type="protein sequence ID" value="GFN74138.1"/>
    <property type="molecule type" value="Genomic_DNA"/>
</dbReference>
<dbReference type="GO" id="GO:0004190">
    <property type="term" value="F:aspartic-type endopeptidase activity"/>
    <property type="evidence" value="ECO:0007669"/>
    <property type="project" value="UniProtKB-KW"/>
</dbReference>
<comment type="similarity">
    <text evidence="1 8">Belongs to the peptidase A1 family.</text>
</comment>
<evidence type="ECO:0000256" key="2">
    <source>
        <dbReference type="ARBA" id="ARBA00022670"/>
    </source>
</evidence>
<dbReference type="Gene3D" id="2.40.70.10">
    <property type="entry name" value="Acid Proteases"/>
    <property type="match status" value="2"/>
</dbReference>
<dbReference type="PANTHER" id="PTHR47966">
    <property type="entry name" value="BETA-SITE APP-CLEAVING ENZYME, ISOFORM A-RELATED"/>
    <property type="match status" value="1"/>
</dbReference>
<protein>
    <recommendedName>
        <fullName evidence="10">Peptidase A1 domain-containing protein</fullName>
    </recommendedName>
</protein>
<feature type="chain" id="PRO_5043326945" description="Peptidase A1 domain-containing protein" evidence="9">
    <location>
        <begin position="21"/>
        <end position="356"/>
    </location>
</feature>
<evidence type="ECO:0000256" key="9">
    <source>
        <dbReference type="SAM" id="SignalP"/>
    </source>
</evidence>
<evidence type="ECO:0000256" key="8">
    <source>
        <dbReference type="RuleBase" id="RU000454"/>
    </source>
</evidence>
<keyword evidence="2 8" id="KW-0645">Protease</keyword>
<evidence type="ECO:0000313" key="12">
    <source>
        <dbReference type="Proteomes" id="UP000735302"/>
    </source>
</evidence>
<dbReference type="Gene3D" id="2.60.40.1960">
    <property type="match status" value="1"/>
</dbReference>
<evidence type="ECO:0000256" key="6">
    <source>
        <dbReference type="ARBA" id="ARBA00023180"/>
    </source>
</evidence>
<keyword evidence="5 7" id="KW-1015">Disulfide bond</keyword>
<dbReference type="FunFam" id="2.40.70.10:FF:000002">
    <property type="entry name" value="Vacuolar aspartic proteinase"/>
    <property type="match status" value="1"/>
</dbReference>
<feature type="signal peptide" evidence="9">
    <location>
        <begin position="1"/>
        <end position="20"/>
    </location>
</feature>
<dbReference type="InterPro" id="IPR001461">
    <property type="entry name" value="Aspartic_peptidase_A1"/>
</dbReference>
<dbReference type="FunFam" id="2.40.70.10:FF:000008">
    <property type="entry name" value="Cathepsin D"/>
    <property type="match status" value="1"/>
</dbReference>
<name>A0AAV3XWK1_9GAST</name>
<evidence type="ECO:0000256" key="7">
    <source>
        <dbReference type="PIRSR" id="PIRSR601461-2"/>
    </source>
</evidence>
<organism evidence="11 12">
    <name type="scientific">Plakobranchus ocellatus</name>
    <dbReference type="NCBI Taxonomy" id="259542"/>
    <lineage>
        <taxon>Eukaryota</taxon>
        <taxon>Metazoa</taxon>
        <taxon>Spiralia</taxon>
        <taxon>Lophotrochozoa</taxon>
        <taxon>Mollusca</taxon>
        <taxon>Gastropoda</taxon>
        <taxon>Heterobranchia</taxon>
        <taxon>Euthyneura</taxon>
        <taxon>Panpulmonata</taxon>
        <taxon>Sacoglossa</taxon>
        <taxon>Placobranchoidea</taxon>
        <taxon>Plakobranchidae</taxon>
        <taxon>Plakobranchus</taxon>
    </lineage>
</organism>
<dbReference type="AlphaFoldDB" id="A0AAV3XWK1"/>
<keyword evidence="9" id="KW-0732">Signal</keyword>
<dbReference type="Proteomes" id="UP000735302">
    <property type="component" value="Unassembled WGS sequence"/>
</dbReference>
<evidence type="ECO:0000256" key="3">
    <source>
        <dbReference type="ARBA" id="ARBA00022750"/>
    </source>
</evidence>
<comment type="caution">
    <text evidence="11">The sequence shown here is derived from an EMBL/GenBank/DDBJ whole genome shotgun (WGS) entry which is preliminary data.</text>
</comment>
<dbReference type="GO" id="GO:0006508">
    <property type="term" value="P:proteolysis"/>
    <property type="evidence" value="ECO:0007669"/>
    <property type="project" value="UniProtKB-KW"/>
</dbReference>
<dbReference type="PANTHER" id="PTHR47966:SF51">
    <property type="entry name" value="BETA-SITE APP-CLEAVING ENZYME, ISOFORM A-RELATED"/>
    <property type="match status" value="1"/>
</dbReference>
<gene>
    <name evidence="11" type="ORF">PoB_000064400</name>
</gene>
<feature type="disulfide bond" evidence="7">
    <location>
        <begin position="233"/>
        <end position="237"/>
    </location>
</feature>
<keyword evidence="3 8" id="KW-0064">Aspartyl protease</keyword>
<dbReference type="PRINTS" id="PR00792">
    <property type="entry name" value="PEPSIN"/>
</dbReference>
<reference evidence="11 12" key="1">
    <citation type="journal article" date="2021" name="Elife">
        <title>Chloroplast acquisition without the gene transfer in kleptoplastic sea slugs, Plakobranchus ocellatus.</title>
        <authorList>
            <person name="Maeda T."/>
            <person name="Takahashi S."/>
            <person name="Yoshida T."/>
            <person name="Shimamura S."/>
            <person name="Takaki Y."/>
            <person name="Nagai Y."/>
            <person name="Toyoda A."/>
            <person name="Suzuki Y."/>
            <person name="Arimoto A."/>
            <person name="Ishii H."/>
            <person name="Satoh N."/>
            <person name="Nishiyama T."/>
            <person name="Hasebe M."/>
            <person name="Maruyama T."/>
            <person name="Minagawa J."/>
            <person name="Obokata J."/>
            <person name="Shigenobu S."/>
        </authorList>
    </citation>
    <scope>NUCLEOTIDE SEQUENCE [LARGE SCALE GENOMIC DNA]</scope>
</reference>
<dbReference type="PROSITE" id="PS51767">
    <property type="entry name" value="PEPTIDASE_A1"/>
    <property type="match status" value="1"/>
</dbReference>
<proteinExistence type="inferred from homology"/>
<evidence type="ECO:0000259" key="10">
    <source>
        <dbReference type="PROSITE" id="PS51767"/>
    </source>
</evidence>
<accession>A0AAV3XWK1</accession>
<feature type="domain" description="Peptidase A1" evidence="10">
    <location>
        <begin position="44"/>
        <end position="352"/>
    </location>
</feature>
<keyword evidence="6" id="KW-0325">Glycoprotein</keyword>
<dbReference type="InterPro" id="IPR001969">
    <property type="entry name" value="Aspartic_peptidase_AS"/>
</dbReference>
<evidence type="ECO:0000313" key="11">
    <source>
        <dbReference type="EMBL" id="GFN74138.1"/>
    </source>
</evidence>
<evidence type="ECO:0000256" key="1">
    <source>
        <dbReference type="ARBA" id="ARBA00007447"/>
    </source>
</evidence>
<evidence type="ECO:0000256" key="5">
    <source>
        <dbReference type="ARBA" id="ARBA00023157"/>
    </source>
</evidence>
<keyword evidence="4 8" id="KW-0378">Hydrolase</keyword>
<dbReference type="InterPro" id="IPR033121">
    <property type="entry name" value="PEPTIDASE_A1"/>
</dbReference>